<keyword evidence="2" id="KW-1185">Reference proteome</keyword>
<proteinExistence type="predicted"/>
<dbReference type="InParanoid" id="A0A7G1G943"/>
<evidence type="ECO:0000313" key="1">
    <source>
        <dbReference type="EMBL" id="BBE30592.1"/>
    </source>
</evidence>
<accession>A0A7G1G943</accession>
<dbReference type="AlphaFoldDB" id="A0A7G1G943"/>
<dbReference type="EMBL" id="AP018712">
    <property type="protein sequence ID" value="BBE30592.1"/>
    <property type="molecule type" value="Genomic_DNA"/>
</dbReference>
<sequence length="50" mass="5869">MASFKFICFNTNKIIELKNIDFHKGIFLKDKNIIKIIINKDSIISPIFLK</sequence>
<gene>
    <name evidence="1" type="ORF">OSSY52_07330</name>
</gene>
<protein>
    <submittedName>
        <fullName evidence="1">Uncharacterized protein</fullName>
    </submittedName>
</protein>
<organism evidence="1 2">
    <name type="scientific">Tepiditoga spiralis</name>
    <dbReference type="NCBI Taxonomy" id="2108365"/>
    <lineage>
        <taxon>Bacteria</taxon>
        <taxon>Thermotogati</taxon>
        <taxon>Thermotogota</taxon>
        <taxon>Thermotogae</taxon>
        <taxon>Petrotogales</taxon>
        <taxon>Petrotogaceae</taxon>
        <taxon>Tepiditoga</taxon>
    </lineage>
</organism>
<reference evidence="1 2" key="1">
    <citation type="submission" date="2018-06" db="EMBL/GenBank/DDBJ databases">
        <title>Genome sequencing of Oceanotoga sp. sy52.</title>
        <authorList>
            <person name="Mori K."/>
        </authorList>
    </citation>
    <scope>NUCLEOTIDE SEQUENCE [LARGE SCALE GENOMIC DNA]</scope>
    <source>
        <strain evidence="2">sy52</strain>
    </source>
</reference>
<evidence type="ECO:0000313" key="2">
    <source>
        <dbReference type="Proteomes" id="UP000516361"/>
    </source>
</evidence>
<dbReference type="KEGG" id="ocy:OSSY52_07330"/>
<dbReference type="Proteomes" id="UP000516361">
    <property type="component" value="Chromosome"/>
</dbReference>
<name>A0A7G1G943_9BACT</name>